<evidence type="ECO:0000313" key="2">
    <source>
        <dbReference type="Proteomes" id="UP000199321"/>
    </source>
</evidence>
<dbReference type="AlphaFoldDB" id="A0A1G7HFM3"/>
<evidence type="ECO:0000313" key="1">
    <source>
        <dbReference type="EMBL" id="SDE99215.1"/>
    </source>
</evidence>
<protein>
    <submittedName>
        <fullName evidence="1">Uncharacterized protein</fullName>
    </submittedName>
</protein>
<name>A0A1G7HFM3_9FLAO</name>
<sequence>MFCSDEISNKYTCSLIEVAFDSGITLIEWEELVCGYLFRTLQDPRFIIEQTNKASIFYQETYV</sequence>
<dbReference type="Proteomes" id="UP000199321">
    <property type="component" value="Unassembled WGS sequence"/>
</dbReference>
<reference evidence="1 2" key="1">
    <citation type="submission" date="2016-10" db="EMBL/GenBank/DDBJ databases">
        <authorList>
            <person name="de Groot N.N."/>
        </authorList>
    </citation>
    <scope>NUCLEOTIDE SEQUENCE [LARGE SCALE GENOMIC DNA]</scope>
    <source>
        <strain evidence="1 2">DSM 16195</strain>
    </source>
</reference>
<dbReference type="EMBL" id="FNBA01000004">
    <property type="protein sequence ID" value="SDE99215.1"/>
    <property type="molecule type" value="Genomic_DNA"/>
</dbReference>
<accession>A0A1G7HFM3</accession>
<proteinExistence type="predicted"/>
<organism evidence="1 2">
    <name type="scientific">Ulvibacter litoralis</name>
    <dbReference type="NCBI Taxonomy" id="227084"/>
    <lineage>
        <taxon>Bacteria</taxon>
        <taxon>Pseudomonadati</taxon>
        <taxon>Bacteroidota</taxon>
        <taxon>Flavobacteriia</taxon>
        <taxon>Flavobacteriales</taxon>
        <taxon>Flavobacteriaceae</taxon>
        <taxon>Ulvibacter</taxon>
    </lineage>
</organism>
<keyword evidence="2" id="KW-1185">Reference proteome</keyword>
<gene>
    <name evidence="1" type="ORF">SAMN05421855_10466</name>
</gene>